<name>A0A443VK64_RAOPL</name>
<organism evidence="6 7">
    <name type="scientific">Raoultella planticola</name>
    <name type="common">Klebsiella planticola</name>
    <dbReference type="NCBI Taxonomy" id="575"/>
    <lineage>
        <taxon>Bacteria</taxon>
        <taxon>Pseudomonadati</taxon>
        <taxon>Pseudomonadota</taxon>
        <taxon>Gammaproteobacteria</taxon>
        <taxon>Enterobacterales</taxon>
        <taxon>Enterobacteriaceae</taxon>
        <taxon>Klebsiella/Raoultella group</taxon>
        <taxon>Raoultella</taxon>
    </lineage>
</organism>
<proteinExistence type="inferred from homology"/>
<dbReference type="InterPro" id="IPR005119">
    <property type="entry name" value="LysR_subst-bd"/>
</dbReference>
<dbReference type="PROSITE" id="PS50931">
    <property type="entry name" value="HTH_LYSR"/>
    <property type="match status" value="1"/>
</dbReference>
<sequence>MDLKRIKYFCKVIEHGSISEAARQLNMAQPPLSKRIQELEDELGAQLLVRSRNGVEITTAGNYFYHRACQILNQLEDTVRETVKIAQRENAFIRIGLTHLFQSYFQPLILELYRRNPDIELRITVSDSSNLESFLHDGLIDIAFMQRPHPDDAFQCHEFPPVATVAVINKKILPVAPHEPLALSQLASMPLVLLRRYEGTGIYEKFVDLFSENGKYPNIIMHITQPKAIIDCLESGLEAVSLLPASEVDARRLEKCFVIPLAPSPDIFFPAMVKMSAMSEISEITDILRDGLIMGQPTA</sequence>
<evidence type="ECO:0000313" key="6">
    <source>
        <dbReference type="EMBL" id="RWT20863.1"/>
    </source>
</evidence>
<dbReference type="Gene3D" id="3.40.190.290">
    <property type="match status" value="1"/>
</dbReference>
<dbReference type="SUPFAM" id="SSF53850">
    <property type="entry name" value="Periplasmic binding protein-like II"/>
    <property type="match status" value="1"/>
</dbReference>
<dbReference type="Gene3D" id="1.10.10.10">
    <property type="entry name" value="Winged helix-like DNA-binding domain superfamily/Winged helix DNA-binding domain"/>
    <property type="match status" value="1"/>
</dbReference>
<dbReference type="GO" id="GO:0032993">
    <property type="term" value="C:protein-DNA complex"/>
    <property type="evidence" value="ECO:0007669"/>
    <property type="project" value="TreeGrafter"/>
</dbReference>
<dbReference type="SUPFAM" id="SSF46785">
    <property type="entry name" value="Winged helix' DNA-binding domain"/>
    <property type="match status" value="1"/>
</dbReference>
<protein>
    <submittedName>
        <fullName evidence="6">LysR family transcriptional regulator</fullName>
    </submittedName>
</protein>
<evidence type="ECO:0000256" key="2">
    <source>
        <dbReference type="ARBA" id="ARBA00023015"/>
    </source>
</evidence>
<comment type="similarity">
    <text evidence="1">Belongs to the LysR transcriptional regulatory family.</text>
</comment>
<feature type="domain" description="HTH lysR-type" evidence="5">
    <location>
        <begin position="1"/>
        <end position="58"/>
    </location>
</feature>
<dbReference type="AlphaFoldDB" id="A0A443VK64"/>
<dbReference type="PRINTS" id="PR00039">
    <property type="entry name" value="HTHLYSR"/>
</dbReference>
<dbReference type="Pfam" id="PF03466">
    <property type="entry name" value="LysR_substrate"/>
    <property type="match status" value="1"/>
</dbReference>
<dbReference type="Pfam" id="PF00126">
    <property type="entry name" value="HTH_1"/>
    <property type="match status" value="1"/>
</dbReference>
<dbReference type="InterPro" id="IPR036390">
    <property type="entry name" value="WH_DNA-bd_sf"/>
</dbReference>
<keyword evidence="2" id="KW-0805">Transcription regulation</keyword>
<dbReference type="CDD" id="cd05466">
    <property type="entry name" value="PBP2_LTTR_substrate"/>
    <property type="match status" value="1"/>
</dbReference>
<dbReference type="PANTHER" id="PTHR30346">
    <property type="entry name" value="TRANSCRIPTIONAL DUAL REGULATOR HCAR-RELATED"/>
    <property type="match status" value="1"/>
</dbReference>
<evidence type="ECO:0000313" key="7">
    <source>
        <dbReference type="Proteomes" id="UP000288843"/>
    </source>
</evidence>
<dbReference type="Proteomes" id="UP000288843">
    <property type="component" value="Unassembled WGS sequence"/>
</dbReference>
<keyword evidence="4" id="KW-0804">Transcription</keyword>
<evidence type="ECO:0000259" key="5">
    <source>
        <dbReference type="PROSITE" id="PS50931"/>
    </source>
</evidence>
<dbReference type="InterPro" id="IPR000847">
    <property type="entry name" value="LysR_HTH_N"/>
</dbReference>
<evidence type="ECO:0000256" key="3">
    <source>
        <dbReference type="ARBA" id="ARBA00023125"/>
    </source>
</evidence>
<dbReference type="GO" id="GO:0003677">
    <property type="term" value="F:DNA binding"/>
    <property type="evidence" value="ECO:0007669"/>
    <property type="project" value="UniProtKB-KW"/>
</dbReference>
<dbReference type="RefSeq" id="WP_032696192.1">
    <property type="nucleotide sequence ID" value="NZ_BIIS01000009.1"/>
</dbReference>
<comment type="caution">
    <text evidence="6">The sequence shown here is derived from an EMBL/GenBank/DDBJ whole genome shotgun (WGS) entry which is preliminary data.</text>
</comment>
<dbReference type="EMBL" id="QKOX01000019">
    <property type="protein sequence ID" value="RWT20863.1"/>
    <property type="molecule type" value="Genomic_DNA"/>
</dbReference>
<dbReference type="FunFam" id="1.10.10.10:FF:000001">
    <property type="entry name" value="LysR family transcriptional regulator"/>
    <property type="match status" value="1"/>
</dbReference>
<dbReference type="GO" id="GO:0003700">
    <property type="term" value="F:DNA-binding transcription factor activity"/>
    <property type="evidence" value="ECO:0007669"/>
    <property type="project" value="InterPro"/>
</dbReference>
<dbReference type="PANTHER" id="PTHR30346:SF28">
    <property type="entry name" value="HTH-TYPE TRANSCRIPTIONAL REGULATOR CYNR"/>
    <property type="match status" value="1"/>
</dbReference>
<dbReference type="InterPro" id="IPR036388">
    <property type="entry name" value="WH-like_DNA-bd_sf"/>
</dbReference>
<evidence type="ECO:0000256" key="4">
    <source>
        <dbReference type="ARBA" id="ARBA00023163"/>
    </source>
</evidence>
<accession>A0A443VK64</accession>
<keyword evidence="3" id="KW-0238">DNA-binding</keyword>
<reference evidence="6 7" key="1">
    <citation type="submission" date="2018-06" db="EMBL/GenBank/DDBJ databases">
        <title>Carbapenemase-producing Enterobacteriaceae present in wastewater treatment plant effluent and nearby surface waters in the US.</title>
        <authorList>
            <person name="Mathys D.A."/>
            <person name="Mollenkopf D.F."/>
            <person name="Feicht S.M."/>
            <person name="Adams R.J."/>
            <person name="Albers A.L."/>
            <person name="Stuever D.M."/>
            <person name="Daniels J.B."/>
            <person name="Wittum T.E."/>
        </authorList>
    </citation>
    <scope>NUCLEOTIDE SEQUENCE [LARGE SCALE GENOMIC DNA]</scope>
    <source>
        <strain evidence="6 7">GEO_47_Down_B</strain>
    </source>
</reference>
<gene>
    <name evidence="6" type="ORF">DN603_18280</name>
</gene>
<evidence type="ECO:0000256" key="1">
    <source>
        <dbReference type="ARBA" id="ARBA00009437"/>
    </source>
</evidence>